<sequence>MVCREMLWFSYKKSTSVFLIYTTSNDSFISTTLFCERHQVQFEFSRSSDAQPITGLCAHLFSHLLKKTEIDLRI</sequence>
<reference evidence="1" key="1">
    <citation type="submission" date="2014-11" db="EMBL/GenBank/DDBJ databases">
        <authorList>
            <person name="Amaro Gonzalez C."/>
        </authorList>
    </citation>
    <scope>NUCLEOTIDE SEQUENCE</scope>
</reference>
<dbReference type="AlphaFoldDB" id="A0A0E9QVE8"/>
<organism evidence="1">
    <name type="scientific">Anguilla anguilla</name>
    <name type="common">European freshwater eel</name>
    <name type="synonym">Muraena anguilla</name>
    <dbReference type="NCBI Taxonomy" id="7936"/>
    <lineage>
        <taxon>Eukaryota</taxon>
        <taxon>Metazoa</taxon>
        <taxon>Chordata</taxon>
        <taxon>Craniata</taxon>
        <taxon>Vertebrata</taxon>
        <taxon>Euteleostomi</taxon>
        <taxon>Actinopterygii</taxon>
        <taxon>Neopterygii</taxon>
        <taxon>Teleostei</taxon>
        <taxon>Anguilliformes</taxon>
        <taxon>Anguillidae</taxon>
        <taxon>Anguilla</taxon>
    </lineage>
</organism>
<name>A0A0E9QVE8_ANGAN</name>
<dbReference type="EMBL" id="GBXM01088484">
    <property type="protein sequence ID" value="JAH20093.1"/>
    <property type="molecule type" value="Transcribed_RNA"/>
</dbReference>
<accession>A0A0E9QVE8</accession>
<evidence type="ECO:0000313" key="1">
    <source>
        <dbReference type="EMBL" id="JAH20093.1"/>
    </source>
</evidence>
<proteinExistence type="predicted"/>
<protein>
    <submittedName>
        <fullName evidence="1">Uncharacterized protein</fullName>
    </submittedName>
</protein>
<reference evidence="1" key="2">
    <citation type="journal article" date="2015" name="Fish Shellfish Immunol.">
        <title>Early steps in the European eel (Anguilla anguilla)-Vibrio vulnificus interaction in the gills: Role of the RtxA13 toxin.</title>
        <authorList>
            <person name="Callol A."/>
            <person name="Pajuelo D."/>
            <person name="Ebbesson L."/>
            <person name="Teles M."/>
            <person name="MacKenzie S."/>
            <person name="Amaro C."/>
        </authorList>
    </citation>
    <scope>NUCLEOTIDE SEQUENCE</scope>
</reference>